<protein>
    <submittedName>
        <fullName evidence="2">Uncharacterized protein</fullName>
    </submittedName>
</protein>
<keyword evidence="1" id="KW-0472">Membrane</keyword>
<sequence>SSPPRASSSLQWRFVLLLRTVKSICLYSIFMLSCSYAVNCLANLNRICHVCIRYKVSTEALEQYIMLGMCFGSSLGENVSAENLLSVCFFSRISKMYVSFQEFQRYRTMIARDFVLLHDSAGDLLSCSYTVLDKTNSIDGTVPEQVKFQSEVKKLQQEQFRPAEQVSISSQEMLQYIALE</sequence>
<gene>
    <name evidence="2" type="primary">A02g509660.1_BraROA</name>
    <name evidence="2" type="ORF">IGI04_007493</name>
</gene>
<name>A0ABQ7NK05_BRACM</name>
<comment type="caution">
    <text evidence="2">The sequence shown here is derived from an EMBL/GenBank/DDBJ whole genome shotgun (WGS) entry which is preliminary data.</text>
</comment>
<evidence type="ECO:0000256" key="1">
    <source>
        <dbReference type="SAM" id="Phobius"/>
    </source>
</evidence>
<dbReference type="EMBL" id="JADBGQ010000002">
    <property type="protein sequence ID" value="KAG5411174.1"/>
    <property type="molecule type" value="Genomic_DNA"/>
</dbReference>
<feature type="non-terminal residue" evidence="2">
    <location>
        <position position="1"/>
    </location>
</feature>
<accession>A0ABQ7NK05</accession>
<keyword evidence="1" id="KW-0812">Transmembrane</keyword>
<reference evidence="2 3" key="1">
    <citation type="submission" date="2021-03" db="EMBL/GenBank/DDBJ databases">
        <authorList>
            <person name="King G.J."/>
            <person name="Bancroft I."/>
            <person name="Baten A."/>
            <person name="Bloomfield J."/>
            <person name="Borpatragohain P."/>
            <person name="He Z."/>
            <person name="Irish N."/>
            <person name="Irwin J."/>
            <person name="Liu K."/>
            <person name="Mauleon R.P."/>
            <person name="Moore J."/>
            <person name="Morris R."/>
            <person name="Ostergaard L."/>
            <person name="Wang B."/>
            <person name="Wells R."/>
        </authorList>
    </citation>
    <scope>NUCLEOTIDE SEQUENCE [LARGE SCALE GENOMIC DNA]</scope>
    <source>
        <strain evidence="2">R-o-18</strain>
        <tissue evidence="2">Leaf</tissue>
    </source>
</reference>
<keyword evidence="3" id="KW-1185">Reference proteome</keyword>
<dbReference type="Proteomes" id="UP000823674">
    <property type="component" value="Chromosome A02"/>
</dbReference>
<evidence type="ECO:0000313" key="3">
    <source>
        <dbReference type="Proteomes" id="UP000823674"/>
    </source>
</evidence>
<feature type="transmembrane region" description="Helical" evidence="1">
    <location>
        <begin position="12"/>
        <end position="38"/>
    </location>
</feature>
<proteinExistence type="predicted"/>
<evidence type="ECO:0000313" key="2">
    <source>
        <dbReference type="EMBL" id="KAG5411174.1"/>
    </source>
</evidence>
<organism evidence="2 3">
    <name type="scientific">Brassica rapa subsp. trilocularis</name>
    <dbReference type="NCBI Taxonomy" id="1813537"/>
    <lineage>
        <taxon>Eukaryota</taxon>
        <taxon>Viridiplantae</taxon>
        <taxon>Streptophyta</taxon>
        <taxon>Embryophyta</taxon>
        <taxon>Tracheophyta</taxon>
        <taxon>Spermatophyta</taxon>
        <taxon>Magnoliopsida</taxon>
        <taxon>eudicotyledons</taxon>
        <taxon>Gunneridae</taxon>
        <taxon>Pentapetalae</taxon>
        <taxon>rosids</taxon>
        <taxon>malvids</taxon>
        <taxon>Brassicales</taxon>
        <taxon>Brassicaceae</taxon>
        <taxon>Brassiceae</taxon>
        <taxon>Brassica</taxon>
    </lineage>
</organism>
<keyword evidence="1" id="KW-1133">Transmembrane helix</keyword>